<evidence type="ECO:0000313" key="3">
    <source>
        <dbReference type="Proteomes" id="UP000309061"/>
    </source>
</evidence>
<dbReference type="KEGG" id="mhey:H2LOC_008720"/>
<feature type="region of interest" description="Disordered" evidence="1">
    <location>
        <begin position="337"/>
        <end position="365"/>
    </location>
</feature>
<feature type="compositionally biased region" description="Basic and acidic residues" evidence="1">
    <location>
        <begin position="356"/>
        <end position="365"/>
    </location>
</feature>
<feature type="compositionally biased region" description="Basic and acidic residues" evidence="1">
    <location>
        <begin position="337"/>
        <end position="349"/>
    </location>
</feature>
<dbReference type="AlphaFoldDB" id="A0A6B8KGU4"/>
<dbReference type="OrthoDB" id="7917007at2"/>
<reference evidence="2 3" key="1">
    <citation type="submission" date="2019-11" db="EMBL/GenBank/DDBJ databases">
        <title>The genome sequence of Methylocystis heyeri.</title>
        <authorList>
            <person name="Oshkin I.Y."/>
            <person name="Miroshnikov K."/>
            <person name="Dedysh S.N."/>
        </authorList>
    </citation>
    <scope>NUCLEOTIDE SEQUENCE [LARGE SCALE GENOMIC DNA]</scope>
    <source>
        <strain evidence="2 3">H2</strain>
    </source>
</reference>
<dbReference type="EMBL" id="CP046052">
    <property type="protein sequence ID" value="QGM45778.1"/>
    <property type="molecule type" value="Genomic_DNA"/>
</dbReference>
<dbReference type="Proteomes" id="UP000309061">
    <property type="component" value="Chromosome"/>
</dbReference>
<gene>
    <name evidence="2" type="ORF">H2LOC_008720</name>
</gene>
<name>A0A6B8KGU4_9HYPH</name>
<accession>A0A6B8KGU4</accession>
<evidence type="ECO:0000256" key="1">
    <source>
        <dbReference type="SAM" id="MobiDB-lite"/>
    </source>
</evidence>
<evidence type="ECO:0000313" key="2">
    <source>
        <dbReference type="EMBL" id="QGM45778.1"/>
    </source>
</evidence>
<keyword evidence="3" id="KW-1185">Reference proteome</keyword>
<sequence>MLRGDALRERFEKRLWSRPISHAAEIGDDGLILGAGTILARMTRDAFGAPRLAVEEDEDRIFALLAAAHGRPASPELWRHLEGASDYWRRGEKALANIRLAYAALPRLEDRADAYRLFLAEELLDSGMAPGALMKGLGVEPPTRGFVKYDSNQPRVPAGNGRESGRWGSAGGSGQDNKTPAHGVAPAATQNPASAQILAQAAAGSAEISSAARGVGTLAQGLFEAVESSAFLAGLGRLVAAAGGPAITLGAILIPTPAGRASEGNIPGEPDLHYSFDEPAGRLHLYREGENGRETVADASLGAHGIFVDDETDVPIARYVKGAVVFDADSLSSVHADRAAEKSKNEPKLCPDPGPDDPHGASERA</sequence>
<organism evidence="2 3">
    <name type="scientific">Methylocystis heyeri</name>
    <dbReference type="NCBI Taxonomy" id="391905"/>
    <lineage>
        <taxon>Bacteria</taxon>
        <taxon>Pseudomonadati</taxon>
        <taxon>Pseudomonadota</taxon>
        <taxon>Alphaproteobacteria</taxon>
        <taxon>Hyphomicrobiales</taxon>
        <taxon>Methylocystaceae</taxon>
        <taxon>Methylocystis</taxon>
    </lineage>
</organism>
<proteinExistence type="predicted"/>
<protein>
    <submittedName>
        <fullName evidence="2">Uncharacterized protein</fullName>
    </submittedName>
</protein>
<feature type="region of interest" description="Disordered" evidence="1">
    <location>
        <begin position="148"/>
        <end position="189"/>
    </location>
</feature>
<dbReference type="RefSeq" id="WP_136496049.1">
    <property type="nucleotide sequence ID" value="NZ_CP046052.1"/>
</dbReference>